<dbReference type="Gene3D" id="3.20.20.80">
    <property type="entry name" value="Glycosidases"/>
    <property type="match status" value="1"/>
</dbReference>
<evidence type="ECO:0000256" key="4">
    <source>
        <dbReference type="PIRSR" id="PIRSR003059-1"/>
    </source>
</evidence>
<dbReference type="RefSeq" id="WP_155302963.1">
    <property type="nucleotide sequence ID" value="NZ_AP021875.1"/>
</dbReference>
<feature type="binding site" evidence="5">
    <location>
        <position position="234"/>
    </location>
    <ligand>
        <name>substrate</name>
    </ligand>
</feature>
<feature type="binding site" evidence="5">
    <location>
        <begin position="335"/>
        <end position="338"/>
    </location>
    <ligand>
        <name>substrate</name>
    </ligand>
</feature>
<dbReference type="PANTHER" id="PTHR38784">
    <property type="entry name" value="SUCROSE PHOSPHORYLASE"/>
    <property type="match status" value="1"/>
</dbReference>
<evidence type="ECO:0000256" key="2">
    <source>
        <dbReference type="ARBA" id="ARBA00022676"/>
    </source>
</evidence>
<evidence type="ECO:0000313" key="7">
    <source>
        <dbReference type="EMBL" id="BBO73892.1"/>
    </source>
</evidence>
<dbReference type="GO" id="GO:0004645">
    <property type="term" value="F:1,4-alpha-oligoglucan phosphorylase activity"/>
    <property type="evidence" value="ECO:0007669"/>
    <property type="project" value="InterPro"/>
</dbReference>
<dbReference type="Proteomes" id="UP000427769">
    <property type="component" value="Chromosome"/>
</dbReference>
<feature type="binding site" evidence="5">
    <location>
        <position position="87"/>
    </location>
    <ligand>
        <name>substrate</name>
    </ligand>
</feature>
<dbReference type="CDD" id="cd11355">
    <property type="entry name" value="AmyAc_Sucrose_phosphorylase"/>
    <property type="match status" value="1"/>
</dbReference>
<evidence type="ECO:0000259" key="6">
    <source>
        <dbReference type="SMART" id="SM00642"/>
    </source>
</evidence>
<dbReference type="InterPro" id="IPR022527">
    <property type="entry name" value="Sucrose_phospho"/>
</dbReference>
<feature type="active site" description="Nucleophile" evidence="4">
    <location>
        <position position="193"/>
    </location>
</feature>
<dbReference type="SUPFAM" id="SSF51445">
    <property type="entry name" value="(Trans)glycosidases"/>
    <property type="match status" value="1"/>
</dbReference>
<keyword evidence="2" id="KW-0328">Glycosyltransferase</keyword>
<dbReference type="InterPro" id="IPR016377">
    <property type="entry name" value="Sucrose_GGa_phosphorylase-rel"/>
</dbReference>
<feature type="binding site" evidence="5">
    <location>
        <begin position="191"/>
        <end position="193"/>
    </location>
    <ligand>
        <name>substrate</name>
    </ligand>
</feature>
<feature type="binding site" evidence="5">
    <location>
        <position position="392"/>
    </location>
    <ligand>
        <name>substrate</name>
    </ligand>
</feature>
<reference evidence="7 8" key="1">
    <citation type="submission" date="2019-11" db="EMBL/GenBank/DDBJ databases">
        <title>Comparative genomics of hydrocarbon-degrading Desulfosarcina strains.</title>
        <authorList>
            <person name="Watanabe M."/>
            <person name="Kojima H."/>
            <person name="Fukui M."/>
        </authorList>
    </citation>
    <scope>NUCLEOTIDE SEQUENCE [LARGE SCALE GENOMIC DNA]</scope>
    <source>
        <strain evidence="7 8">PP31</strain>
    </source>
</reference>
<keyword evidence="3" id="KW-0808">Transferase</keyword>
<name>A0A5K7YVW6_9BACT</name>
<dbReference type="InterPro" id="IPR006047">
    <property type="entry name" value="GH13_cat_dom"/>
</dbReference>
<dbReference type="GO" id="GO:0005975">
    <property type="term" value="P:carbohydrate metabolic process"/>
    <property type="evidence" value="ECO:0007669"/>
    <property type="project" value="InterPro"/>
</dbReference>
<dbReference type="PIRSF" id="PIRSF003059">
    <property type="entry name" value="Sucrose_phosphorylase"/>
    <property type="match status" value="1"/>
</dbReference>
<organism evidence="7 8">
    <name type="scientific">Desulfosarcina widdelii</name>
    <dbReference type="NCBI Taxonomy" id="947919"/>
    <lineage>
        <taxon>Bacteria</taxon>
        <taxon>Pseudomonadati</taxon>
        <taxon>Thermodesulfobacteriota</taxon>
        <taxon>Desulfobacteria</taxon>
        <taxon>Desulfobacterales</taxon>
        <taxon>Desulfosarcinaceae</taxon>
        <taxon>Desulfosarcina</taxon>
    </lineage>
</organism>
<dbReference type="KEGG" id="dwd:DSCW_13090"/>
<feature type="active site" description="Proton donor" evidence="4">
    <location>
        <position position="234"/>
    </location>
</feature>
<evidence type="ECO:0000256" key="5">
    <source>
        <dbReference type="PIRSR" id="PIRSR003059-2"/>
    </source>
</evidence>
<dbReference type="SMART" id="SM00642">
    <property type="entry name" value="Aamy"/>
    <property type="match status" value="1"/>
</dbReference>
<dbReference type="EMBL" id="AP021875">
    <property type="protein sequence ID" value="BBO73892.1"/>
    <property type="molecule type" value="Genomic_DNA"/>
</dbReference>
<protein>
    <submittedName>
        <fullName evidence="7">Sucrose phosphorylase</fullName>
    </submittedName>
</protein>
<feature type="binding site" evidence="5">
    <location>
        <position position="49"/>
    </location>
    <ligand>
        <name>substrate</name>
    </ligand>
</feature>
<accession>A0A5K7YVW6</accession>
<dbReference type="PANTHER" id="PTHR38784:SF1">
    <property type="entry name" value="SUCROSE PHOSPHORYLASE"/>
    <property type="match status" value="1"/>
</dbReference>
<dbReference type="NCBIfam" id="TIGR03852">
    <property type="entry name" value="sucrose_gtfA"/>
    <property type="match status" value="1"/>
</dbReference>
<dbReference type="InterPro" id="IPR045857">
    <property type="entry name" value="O16G_dom_2"/>
</dbReference>
<keyword evidence="8" id="KW-1185">Reference proteome</keyword>
<evidence type="ECO:0000256" key="1">
    <source>
        <dbReference type="ARBA" id="ARBA00008452"/>
    </source>
</evidence>
<feature type="domain" description="Glycosyl hydrolase family 13 catalytic" evidence="6">
    <location>
        <begin position="6"/>
        <end position="405"/>
    </location>
</feature>
<evidence type="ECO:0000313" key="8">
    <source>
        <dbReference type="Proteomes" id="UP000427769"/>
    </source>
</evidence>
<dbReference type="Pfam" id="PF00128">
    <property type="entry name" value="Alpha-amylase"/>
    <property type="match status" value="1"/>
</dbReference>
<gene>
    <name evidence="7" type="primary">gtfA</name>
    <name evidence="7" type="ORF">DSCW_13090</name>
</gene>
<feature type="binding site" evidence="5">
    <location>
        <begin position="291"/>
        <end position="292"/>
    </location>
    <ligand>
        <name>substrate</name>
    </ligand>
</feature>
<proteinExistence type="inferred from homology"/>
<dbReference type="Gene3D" id="3.90.400.10">
    <property type="entry name" value="Oligo-1,6-glucosidase, Domain 2"/>
    <property type="match status" value="1"/>
</dbReference>
<comment type="similarity">
    <text evidence="1">Belongs to the glycosyl hydrolase 13 family. Sucrose phosphorylase subfamily.</text>
</comment>
<dbReference type="OrthoDB" id="9805159at2"/>
<evidence type="ECO:0000256" key="3">
    <source>
        <dbReference type="ARBA" id="ARBA00022679"/>
    </source>
</evidence>
<dbReference type="AlphaFoldDB" id="A0A5K7YVW6"/>
<sequence>MSLKNQIQLIVYPDSLGKDLVELHYVLRRYLSNAIGGIHLLPFYPSSADRGFAPLTYDAVDPAFGTWRDVNLIGREFDLIIDFMVNHISRMSDYFQDYFEKGAESEYADMFLSFNKLSPDGEISEEDLARVYTRKPRPPYTVIQRADGSKEKVWCTFDYEQIDLDWDSPKTREVMRRYLINLSRTPAKMIRMDAFAYSTIKLGTNCFFLEPQVWELLEWLQDYVSPFDVEILPEVHEHYSYHRKISDHGYWTYDFSLPMLVLHTLYHHTSRSLRQWLAICPRKQVTTLDTHDGIGVVDVADLLTPEELQRTLEGLDEKGANTRKIFSGPEYENLDVYQVNCTYFSALECNEDAYIAARAIQFFTPGIPQVYYVGLLAGENDIDLVQLTKNGRDINRHNYTLDEIRSEMQKPVVGRLLRLMEFRSNYPAFDGQFAIEDAPDDEIRLSWRQDSYRAILHIDLRTYVTRISHYDEKAGVMTEFSV</sequence>
<dbReference type="InterPro" id="IPR017853">
    <property type="entry name" value="GH"/>
</dbReference>